<feature type="transmembrane region" description="Helical" evidence="7">
    <location>
        <begin position="167"/>
        <end position="189"/>
    </location>
</feature>
<evidence type="ECO:0000259" key="10">
    <source>
        <dbReference type="Pfam" id="PF07662"/>
    </source>
</evidence>
<feature type="transmembrane region" description="Helical" evidence="7">
    <location>
        <begin position="6"/>
        <end position="22"/>
    </location>
</feature>
<comment type="similarity">
    <text evidence="2 7">Belongs to the concentrative nucleoside transporter (CNT) (TC 2.A.41) family.</text>
</comment>
<evidence type="ECO:0000256" key="2">
    <source>
        <dbReference type="ARBA" id="ARBA00009033"/>
    </source>
</evidence>
<keyword evidence="3" id="KW-1003">Cell membrane</keyword>
<dbReference type="Proteomes" id="UP000199398">
    <property type="component" value="Unassembled WGS sequence"/>
</dbReference>
<evidence type="ECO:0000256" key="1">
    <source>
        <dbReference type="ARBA" id="ARBA00004651"/>
    </source>
</evidence>
<comment type="caution">
    <text evidence="7">Lacks conserved residue(s) required for the propagation of feature annotation.</text>
</comment>
<reference evidence="13 14" key="1">
    <citation type="submission" date="2016-10" db="EMBL/GenBank/DDBJ databases">
        <authorList>
            <person name="de Groot N.N."/>
        </authorList>
    </citation>
    <scope>NUCLEOTIDE SEQUENCE [LARGE SCALE GENOMIC DNA]</scope>
    <source>
        <strain evidence="13 14">CPCC 201259</strain>
    </source>
</reference>
<dbReference type="GO" id="GO:0015293">
    <property type="term" value="F:symporter activity"/>
    <property type="evidence" value="ECO:0007669"/>
    <property type="project" value="TreeGrafter"/>
</dbReference>
<keyword evidence="5 7" id="KW-1133">Transmembrane helix</keyword>
<feature type="domain" description="Nucleoside transporter/FeoB GTPase Gate" evidence="11">
    <location>
        <begin position="92"/>
        <end position="191"/>
    </location>
</feature>
<feature type="domain" description="Concentrative nucleoside transporter C-terminal" evidence="10">
    <location>
        <begin position="195"/>
        <end position="417"/>
    </location>
</feature>
<sequence>MHVQVLWGIGGMLVVLLIAFAMSTNRRAINPRTVLGALAIQILFAFVVLRWDLGKQALSAVSGAVQKVLDSSKEGIEFMVGPILPTEGTVVAFQVLPIIVFISALTAVLYHWNILQWVVRIIGGGLQKLLGTTKPESLNATANIFLGMTEAPLMVRPYLPKMSRSEFFAVMTGGLATVAGTVMVGYAMLGASLDHLIAASFMAAPAGLLMAKIIMPASKEPETEEADAPGAAKADSAEGEEPVTEAVEDKPRNVIDAAASGASDGLKLALNVGAMLFAFISLIALVNLIVGGVGGLFGLGDLTLQQILGYVFSPLMWVIGVPWDEAVSAGSFLGQKLVLNEFVAFADFGPQIAQFSEKSAVIITFALTGFANLGSLGILLGGLGGMVPSKRGWIARDGVRAIIAGTLANLLSAAIAGILVA</sequence>
<evidence type="ECO:0000259" key="9">
    <source>
        <dbReference type="Pfam" id="PF01773"/>
    </source>
</evidence>
<organism evidence="13 14">
    <name type="scientific">Saccharopolyspora antimicrobica</name>
    <dbReference type="NCBI Taxonomy" id="455193"/>
    <lineage>
        <taxon>Bacteria</taxon>
        <taxon>Bacillati</taxon>
        <taxon>Actinomycetota</taxon>
        <taxon>Actinomycetes</taxon>
        <taxon>Pseudonocardiales</taxon>
        <taxon>Pseudonocardiaceae</taxon>
        <taxon>Saccharopolyspora</taxon>
    </lineage>
</organism>
<dbReference type="Pfam" id="PF01773">
    <property type="entry name" value="Nucleos_tra2_N"/>
    <property type="match status" value="1"/>
</dbReference>
<evidence type="ECO:0000313" key="13">
    <source>
        <dbReference type="EMBL" id="SFO42571.1"/>
    </source>
</evidence>
<keyword evidence="7" id="KW-0813">Transport</keyword>
<feature type="transmembrane region" description="Helical" evidence="7">
    <location>
        <begin position="360"/>
        <end position="387"/>
    </location>
</feature>
<evidence type="ECO:0000256" key="5">
    <source>
        <dbReference type="ARBA" id="ARBA00022989"/>
    </source>
</evidence>
<feature type="transmembrane region" description="Helical" evidence="7">
    <location>
        <begin position="34"/>
        <end position="51"/>
    </location>
</feature>
<keyword evidence="15" id="KW-1185">Reference proteome</keyword>
<protein>
    <recommendedName>
        <fullName evidence="7">Nucleoside permease</fullName>
    </recommendedName>
</protein>
<feature type="transmembrane region" description="Helical" evidence="7">
    <location>
        <begin position="399"/>
        <end position="420"/>
    </location>
</feature>
<gene>
    <name evidence="12" type="ORF">ATL45_0076</name>
    <name evidence="13" type="ORF">SAMN05421805_114110</name>
</gene>
<evidence type="ECO:0000256" key="3">
    <source>
        <dbReference type="ARBA" id="ARBA00022475"/>
    </source>
</evidence>
<dbReference type="InterPro" id="IPR002668">
    <property type="entry name" value="CNT_N_dom"/>
</dbReference>
<name>A0A1I5H413_9PSEU</name>
<dbReference type="NCBIfam" id="TIGR00804">
    <property type="entry name" value="nupC"/>
    <property type="match status" value="1"/>
</dbReference>
<dbReference type="PANTHER" id="PTHR10590:SF4">
    <property type="entry name" value="SOLUTE CARRIER FAMILY 28 MEMBER 3"/>
    <property type="match status" value="1"/>
</dbReference>
<feature type="domain" description="Concentrative nucleoside transporter N-terminal" evidence="9">
    <location>
        <begin position="11"/>
        <end position="82"/>
    </location>
</feature>
<evidence type="ECO:0000256" key="8">
    <source>
        <dbReference type="SAM" id="MobiDB-lite"/>
    </source>
</evidence>
<dbReference type="Pfam" id="PF07670">
    <property type="entry name" value="Gate"/>
    <property type="match status" value="1"/>
</dbReference>
<dbReference type="GO" id="GO:0005337">
    <property type="term" value="F:nucleoside transmembrane transporter activity"/>
    <property type="evidence" value="ECO:0007669"/>
    <property type="project" value="InterPro"/>
</dbReference>
<evidence type="ECO:0000313" key="12">
    <source>
        <dbReference type="EMBL" id="RKT90107.1"/>
    </source>
</evidence>
<evidence type="ECO:0000259" key="11">
    <source>
        <dbReference type="Pfam" id="PF07670"/>
    </source>
</evidence>
<dbReference type="AlphaFoldDB" id="A0A1I5H413"/>
<dbReference type="EMBL" id="RBXX01000001">
    <property type="protein sequence ID" value="RKT90107.1"/>
    <property type="molecule type" value="Genomic_DNA"/>
</dbReference>
<dbReference type="InterPro" id="IPR008276">
    <property type="entry name" value="C_nuclsd_transpt"/>
</dbReference>
<comment type="subcellular location">
    <subcellularLocation>
        <location evidence="1">Cell membrane</location>
        <topology evidence="1">Multi-pass membrane protein</topology>
    </subcellularLocation>
</comment>
<dbReference type="Pfam" id="PF07662">
    <property type="entry name" value="Nucleos_tra2_C"/>
    <property type="match status" value="1"/>
</dbReference>
<accession>A0A1I5H413</accession>
<reference evidence="12 15" key="2">
    <citation type="submission" date="2018-10" db="EMBL/GenBank/DDBJ databases">
        <title>Sequencing the genomes of 1000 actinobacteria strains.</title>
        <authorList>
            <person name="Klenk H.-P."/>
        </authorList>
    </citation>
    <scope>NUCLEOTIDE SEQUENCE [LARGE SCALE GENOMIC DNA]</scope>
    <source>
        <strain evidence="12 15">DSM 45119</strain>
    </source>
</reference>
<dbReference type="GO" id="GO:0005886">
    <property type="term" value="C:plasma membrane"/>
    <property type="evidence" value="ECO:0007669"/>
    <property type="project" value="UniProtKB-SubCell"/>
</dbReference>
<dbReference type="Proteomes" id="UP000270697">
    <property type="component" value="Unassembled WGS sequence"/>
</dbReference>
<evidence type="ECO:0000256" key="4">
    <source>
        <dbReference type="ARBA" id="ARBA00022692"/>
    </source>
</evidence>
<keyword evidence="6 7" id="KW-0472">Membrane</keyword>
<dbReference type="STRING" id="455193.SAMN05421805_114110"/>
<evidence type="ECO:0000256" key="6">
    <source>
        <dbReference type="ARBA" id="ARBA00023136"/>
    </source>
</evidence>
<dbReference type="InterPro" id="IPR011657">
    <property type="entry name" value="CNT_C_dom"/>
</dbReference>
<keyword evidence="4 7" id="KW-0812">Transmembrane</keyword>
<evidence type="ECO:0000313" key="14">
    <source>
        <dbReference type="Proteomes" id="UP000199398"/>
    </source>
</evidence>
<dbReference type="EMBL" id="FOUP01000014">
    <property type="protein sequence ID" value="SFO42571.1"/>
    <property type="molecule type" value="Genomic_DNA"/>
</dbReference>
<dbReference type="InterPro" id="IPR018270">
    <property type="entry name" value="C_nuclsd_transpt_met_bac"/>
</dbReference>
<evidence type="ECO:0000256" key="7">
    <source>
        <dbReference type="RuleBase" id="RU362018"/>
    </source>
</evidence>
<proteinExistence type="inferred from homology"/>
<dbReference type="InterPro" id="IPR011642">
    <property type="entry name" value="Gate_dom"/>
</dbReference>
<feature type="transmembrane region" description="Helical" evidence="7">
    <location>
        <begin position="91"/>
        <end position="112"/>
    </location>
</feature>
<evidence type="ECO:0000313" key="15">
    <source>
        <dbReference type="Proteomes" id="UP000270697"/>
    </source>
</evidence>
<dbReference type="RefSeq" id="WP_177242047.1">
    <property type="nucleotide sequence ID" value="NZ_FOUP01000014.1"/>
</dbReference>
<feature type="transmembrane region" description="Helical" evidence="7">
    <location>
        <begin position="276"/>
        <end position="299"/>
    </location>
</feature>
<feature type="region of interest" description="Disordered" evidence="8">
    <location>
        <begin position="221"/>
        <end position="247"/>
    </location>
</feature>
<dbReference type="PANTHER" id="PTHR10590">
    <property type="entry name" value="SODIUM/NUCLEOSIDE COTRANSPORTER"/>
    <property type="match status" value="1"/>
</dbReference>